<accession>A0A8X8AXJ9</accession>
<gene>
    <name evidence="2" type="ORF">Bca52824_017619</name>
</gene>
<feature type="region of interest" description="Disordered" evidence="1">
    <location>
        <begin position="191"/>
        <end position="251"/>
    </location>
</feature>
<reference evidence="2 3" key="1">
    <citation type="submission" date="2020-02" db="EMBL/GenBank/DDBJ databases">
        <authorList>
            <person name="Ma Q."/>
            <person name="Huang Y."/>
            <person name="Song X."/>
            <person name="Pei D."/>
        </authorList>
    </citation>
    <scope>NUCLEOTIDE SEQUENCE [LARGE SCALE GENOMIC DNA]</scope>
    <source>
        <strain evidence="2">Sxm20200214</strain>
        <tissue evidence="2">Leaf</tissue>
    </source>
</reference>
<evidence type="ECO:0000256" key="1">
    <source>
        <dbReference type="SAM" id="MobiDB-lite"/>
    </source>
</evidence>
<feature type="region of interest" description="Disordered" evidence="1">
    <location>
        <begin position="280"/>
        <end position="336"/>
    </location>
</feature>
<evidence type="ECO:0000313" key="3">
    <source>
        <dbReference type="Proteomes" id="UP000886595"/>
    </source>
</evidence>
<dbReference type="AlphaFoldDB" id="A0A8X8AXJ9"/>
<feature type="compositionally biased region" description="Polar residues" evidence="1">
    <location>
        <begin position="33"/>
        <end position="48"/>
    </location>
</feature>
<proteinExistence type="predicted"/>
<comment type="caution">
    <text evidence="2">The sequence shown here is derived from an EMBL/GenBank/DDBJ whole genome shotgun (WGS) entry which is preliminary data.</text>
</comment>
<organism evidence="2 3">
    <name type="scientific">Brassica carinata</name>
    <name type="common">Ethiopian mustard</name>
    <name type="synonym">Abyssinian cabbage</name>
    <dbReference type="NCBI Taxonomy" id="52824"/>
    <lineage>
        <taxon>Eukaryota</taxon>
        <taxon>Viridiplantae</taxon>
        <taxon>Streptophyta</taxon>
        <taxon>Embryophyta</taxon>
        <taxon>Tracheophyta</taxon>
        <taxon>Spermatophyta</taxon>
        <taxon>Magnoliopsida</taxon>
        <taxon>eudicotyledons</taxon>
        <taxon>Gunneridae</taxon>
        <taxon>Pentapetalae</taxon>
        <taxon>rosids</taxon>
        <taxon>malvids</taxon>
        <taxon>Brassicales</taxon>
        <taxon>Brassicaceae</taxon>
        <taxon>Brassiceae</taxon>
        <taxon>Brassica</taxon>
    </lineage>
</organism>
<dbReference type="EMBL" id="JAAMPC010000004">
    <property type="protein sequence ID" value="KAG2314497.1"/>
    <property type="molecule type" value="Genomic_DNA"/>
</dbReference>
<keyword evidence="3" id="KW-1185">Reference proteome</keyword>
<dbReference type="Proteomes" id="UP000886595">
    <property type="component" value="Unassembled WGS sequence"/>
</dbReference>
<protein>
    <submittedName>
        <fullName evidence="2">Uncharacterized protein</fullName>
    </submittedName>
</protein>
<name>A0A8X8AXJ9_BRACI</name>
<sequence length="336" mass="36184">MGGPNGSLRSRGTKPANPVSRNIWRPVSGQHGNGNHSTSLQSQVSHTPSPKPQREAISSPASNPLSDRRGSGGQLQSPPTRRSALERLSEVEATAPTGERLSAFERISSPPTRVPLLLNGIANSDSGRLQEVNIQYLEEMFPYNTPEALSNPSRPSSSIPPPSDVHIDAGMLERSPIRTLSEDRAHVSLRLGPLSDSELTDSPPMTLKSAGKRKVTKPARAPSTRKTPRSPAQGISLNKRHIAKAQSSPKRLAKRGYILASEAVLKEICTREEFELIKKSSRTLAQEVAGAELTDKDDSDSFGGSSSHRLEVQEPPFVGGVISLDDVHSEEEPKGS</sequence>
<evidence type="ECO:0000313" key="2">
    <source>
        <dbReference type="EMBL" id="KAG2314497.1"/>
    </source>
</evidence>
<feature type="compositionally biased region" description="Basic and acidic residues" evidence="1">
    <location>
        <begin position="325"/>
        <end position="336"/>
    </location>
</feature>
<feature type="region of interest" description="Disordered" evidence="1">
    <location>
        <begin position="1"/>
        <end position="101"/>
    </location>
</feature>